<comment type="caution">
    <text evidence="1">The sequence shown here is derived from an EMBL/GenBank/DDBJ whole genome shotgun (WGS) entry which is preliminary data.</text>
</comment>
<gene>
    <name evidence="1" type="ORF">EZS28_032071</name>
</gene>
<name>A0A5J4UQS3_9EUKA</name>
<dbReference type="AlphaFoldDB" id="A0A5J4UQS3"/>
<reference evidence="1 2" key="1">
    <citation type="submission" date="2019-03" db="EMBL/GenBank/DDBJ databases">
        <title>Single cell metagenomics reveals metabolic interactions within the superorganism composed of flagellate Streblomastix strix and complex community of Bacteroidetes bacteria on its surface.</title>
        <authorList>
            <person name="Treitli S.C."/>
            <person name="Kolisko M."/>
            <person name="Husnik F."/>
            <person name="Keeling P."/>
            <person name="Hampl V."/>
        </authorList>
    </citation>
    <scope>NUCLEOTIDE SEQUENCE [LARGE SCALE GENOMIC DNA]</scope>
    <source>
        <strain evidence="1">ST1C</strain>
    </source>
</reference>
<accession>A0A5J4UQS3</accession>
<protein>
    <submittedName>
        <fullName evidence="1">Uncharacterized protein</fullName>
    </submittedName>
</protein>
<dbReference type="Proteomes" id="UP000324800">
    <property type="component" value="Unassembled WGS sequence"/>
</dbReference>
<sequence length="69" mass="7690">MFLITLCSNSGTVSSNIRLDVLLDYLLLHVEDETPESLLKIYLLFSLRYPQQCVRMVVSALISVLTSGG</sequence>
<proteinExistence type="predicted"/>
<organism evidence="1 2">
    <name type="scientific">Streblomastix strix</name>
    <dbReference type="NCBI Taxonomy" id="222440"/>
    <lineage>
        <taxon>Eukaryota</taxon>
        <taxon>Metamonada</taxon>
        <taxon>Preaxostyla</taxon>
        <taxon>Oxymonadida</taxon>
        <taxon>Streblomastigidae</taxon>
        <taxon>Streblomastix</taxon>
    </lineage>
</organism>
<dbReference type="EMBL" id="SNRW01013627">
    <property type="protein sequence ID" value="KAA6372402.1"/>
    <property type="molecule type" value="Genomic_DNA"/>
</dbReference>
<evidence type="ECO:0000313" key="1">
    <source>
        <dbReference type="EMBL" id="KAA6372402.1"/>
    </source>
</evidence>
<evidence type="ECO:0000313" key="2">
    <source>
        <dbReference type="Proteomes" id="UP000324800"/>
    </source>
</evidence>